<gene>
    <name evidence="2" type="ORF">RBEMOGI_0669</name>
</gene>
<reference evidence="2 3" key="1">
    <citation type="submission" date="2015-02" db="EMBL/GenBank/DDBJ databases">
        <title>Genome Sequencing of Rickettsiales.</title>
        <authorList>
            <person name="Daugherty S.C."/>
            <person name="Su Q."/>
            <person name="Abolude K."/>
            <person name="Beier-Sexton M."/>
            <person name="Carlyon J.A."/>
            <person name="Carter R."/>
            <person name="Day N.P."/>
            <person name="Dumler S.J."/>
            <person name="Dyachenko V."/>
            <person name="Godinez A."/>
            <person name="Kurtti T.J."/>
            <person name="Lichay M."/>
            <person name="Mullins K.E."/>
            <person name="Ott S."/>
            <person name="Pappas-Brown V."/>
            <person name="Paris D.H."/>
            <person name="Patel P."/>
            <person name="Richards A.L."/>
            <person name="Sadzewicz L."/>
            <person name="Sears K."/>
            <person name="Seidman D."/>
            <person name="Sengamalay N."/>
            <person name="Stenos J."/>
            <person name="Tallon L.J."/>
            <person name="Vincent G."/>
            <person name="Fraser C.M."/>
            <person name="Munderloh U."/>
            <person name="Dunning-Hotopp J.C."/>
        </authorList>
    </citation>
    <scope>NUCLEOTIDE SEQUENCE [LARGE SCALE GENOMIC DNA]</scope>
    <source>
        <strain evidence="2 3">RML Mogi</strain>
    </source>
</reference>
<evidence type="ECO:0000313" key="2">
    <source>
        <dbReference type="EMBL" id="KJV92051.1"/>
    </source>
</evidence>
<feature type="region of interest" description="Disordered" evidence="1">
    <location>
        <begin position="228"/>
        <end position="262"/>
    </location>
</feature>
<evidence type="ECO:0000313" key="3">
    <source>
        <dbReference type="Proteomes" id="UP000033689"/>
    </source>
</evidence>
<feature type="compositionally biased region" description="Polar residues" evidence="1">
    <location>
        <begin position="235"/>
        <end position="250"/>
    </location>
</feature>
<comment type="caution">
    <text evidence="2">The sequence shown here is derived from an EMBL/GenBank/DDBJ whole genome shotgun (WGS) entry which is preliminary data.</text>
</comment>
<evidence type="ECO:0000256" key="1">
    <source>
        <dbReference type="SAM" id="MobiDB-lite"/>
    </source>
</evidence>
<dbReference type="AlphaFoldDB" id="A0A0F3QIU2"/>
<name>A0A0F3QIU2_RICBE</name>
<accession>A0A0F3QIU2</accession>
<dbReference type="PATRIC" id="fig|1359194.3.peg.681"/>
<dbReference type="EMBL" id="LAOJ01000001">
    <property type="protein sequence ID" value="KJV92051.1"/>
    <property type="molecule type" value="Genomic_DNA"/>
</dbReference>
<proteinExistence type="predicted"/>
<dbReference type="Proteomes" id="UP000033689">
    <property type="component" value="Unassembled WGS sequence"/>
</dbReference>
<organism evidence="2 3">
    <name type="scientific">Rickettsia bellii str. RML Mogi</name>
    <dbReference type="NCBI Taxonomy" id="1359194"/>
    <lineage>
        <taxon>Bacteria</taxon>
        <taxon>Pseudomonadati</taxon>
        <taxon>Pseudomonadota</taxon>
        <taxon>Alphaproteobacteria</taxon>
        <taxon>Rickettsiales</taxon>
        <taxon>Rickettsiaceae</taxon>
        <taxon>Rickettsieae</taxon>
        <taxon>Rickettsia</taxon>
        <taxon>belli group</taxon>
    </lineage>
</organism>
<sequence length="273" mass="31316">MKDTEAEFITLTPEYLFDKGIKYYKKALDVQSKNDNATIESQQVYAKAMLYLQGAMFLGSSDASNFLIKIYNESEINNKQVSNLIKIIYGIENFSYYYKRTQSTNLNDFGITDLAELDSMASLPLGYMGGIRINWNNVEISKSLILDTLEEFASNFNSSLSPEYHLITRKNIVGYKENIQDKINERIVESFVLCEPPQATWYRKLFPKKKPIENTKYITANEVKKPNEVPKLPQKVNSDQNTNQQTWDYESSSMKPKSDSSEFLELMGGCPIS</sequence>
<dbReference type="RefSeq" id="WP_011477452.1">
    <property type="nucleotide sequence ID" value="NZ_LAOJ01000001.1"/>
</dbReference>
<protein>
    <submittedName>
        <fullName evidence="2">Uncharacterized protein</fullName>
    </submittedName>
</protein>